<gene>
    <name evidence="3" type="ORF">LPLAT_LOCUS3516</name>
</gene>
<feature type="region of interest" description="Disordered" evidence="1">
    <location>
        <begin position="311"/>
        <end position="338"/>
    </location>
</feature>
<accession>A0AAV2NCT6</accession>
<dbReference type="AlphaFoldDB" id="A0AAV2NCT6"/>
<evidence type="ECO:0000259" key="2">
    <source>
        <dbReference type="Pfam" id="PF13837"/>
    </source>
</evidence>
<evidence type="ECO:0000256" key="1">
    <source>
        <dbReference type="SAM" id="MobiDB-lite"/>
    </source>
</evidence>
<feature type="region of interest" description="Disordered" evidence="1">
    <location>
        <begin position="93"/>
        <end position="132"/>
    </location>
</feature>
<feature type="domain" description="Myb/SANT-like DNA-binding" evidence="2">
    <location>
        <begin position="8"/>
        <end position="79"/>
    </location>
</feature>
<dbReference type="EMBL" id="OZ034836">
    <property type="protein sequence ID" value="CAL1677490.1"/>
    <property type="molecule type" value="Genomic_DNA"/>
</dbReference>
<organism evidence="3 4">
    <name type="scientific">Lasius platythorax</name>
    <dbReference type="NCBI Taxonomy" id="488582"/>
    <lineage>
        <taxon>Eukaryota</taxon>
        <taxon>Metazoa</taxon>
        <taxon>Ecdysozoa</taxon>
        <taxon>Arthropoda</taxon>
        <taxon>Hexapoda</taxon>
        <taxon>Insecta</taxon>
        <taxon>Pterygota</taxon>
        <taxon>Neoptera</taxon>
        <taxon>Endopterygota</taxon>
        <taxon>Hymenoptera</taxon>
        <taxon>Apocrita</taxon>
        <taxon>Aculeata</taxon>
        <taxon>Formicoidea</taxon>
        <taxon>Formicidae</taxon>
        <taxon>Formicinae</taxon>
        <taxon>Lasius</taxon>
        <taxon>Lasius</taxon>
    </lineage>
</organism>
<proteinExistence type="predicted"/>
<dbReference type="InterPro" id="IPR044822">
    <property type="entry name" value="Myb_DNA-bind_4"/>
</dbReference>
<keyword evidence="4" id="KW-1185">Reference proteome</keyword>
<protein>
    <recommendedName>
        <fullName evidence="2">Myb/SANT-like DNA-binding domain-containing protein</fullName>
    </recommendedName>
</protein>
<feature type="compositionally biased region" description="Low complexity" evidence="1">
    <location>
        <begin position="102"/>
        <end position="111"/>
    </location>
</feature>
<sequence length="372" mass="42131">MRERQVMKSLDGKRFRADEIFKYLESPMKDKRYIKMSKQMQTRFRTLRLQYNKIRRQMGKSGSGNCMSSFPYAEEMSQLLDFRPIAIGDVVDSIPSQDFPESNNNSYSSNSIYEDEPDPRDGAIPGCSSTSDNSTTDCLLQEDLSSESNTVNLSTVNSAIPVKKKRKLSRSNEAITLRYADKLKENYEEIQSKIMTENRCFIERLMESEKKLEKEIVDNMLESQRSILKETTNQLLNSLQNIFAPKSSTVYPAQLSTISVPTVNPISQSPFVMSPVNYSSSFSSSNLDSQAFRSSSLFPKVLLNVKSPAPERATAASVQQTNTVKKYPQAENEKSIPVQSPLNVTLQDSPNLKCSKTQDFLQFQDIKDSDQI</sequence>
<dbReference type="Proteomes" id="UP001497644">
    <property type="component" value="Chromosome 13"/>
</dbReference>
<evidence type="ECO:0000313" key="4">
    <source>
        <dbReference type="Proteomes" id="UP001497644"/>
    </source>
</evidence>
<reference evidence="3" key="1">
    <citation type="submission" date="2024-04" db="EMBL/GenBank/DDBJ databases">
        <authorList>
            <consortium name="Molecular Ecology Group"/>
        </authorList>
    </citation>
    <scope>NUCLEOTIDE SEQUENCE</scope>
</reference>
<evidence type="ECO:0000313" key="3">
    <source>
        <dbReference type="EMBL" id="CAL1677490.1"/>
    </source>
</evidence>
<dbReference type="Pfam" id="PF13837">
    <property type="entry name" value="Myb_DNA-bind_4"/>
    <property type="match status" value="1"/>
</dbReference>
<name>A0AAV2NCT6_9HYME</name>